<dbReference type="Proteomes" id="UP001061282">
    <property type="component" value="Unassembled WGS sequence"/>
</dbReference>
<accession>A0A9J6QHG7</accession>
<protein>
    <submittedName>
        <fullName evidence="3">SrfA family protein</fullName>
    </submittedName>
</protein>
<reference evidence="3" key="1">
    <citation type="submission" date="2022-05" db="EMBL/GenBank/DDBJ databases">
        <title>Description of a novel species of Leclercia; Leclercia tamurae and the Proposal for a Novel Genus Silvania gen. nov. Containing Two Novel Species Silvania hatchlandensis sp. nov. and Silvania confinis sp. nov. Isolated from the Rhizosphere of Oak.</title>
        <authorList>
            <person name="Maddock D.W."/>
            <person name="Brady C.L."/>
            <person name="Denman S."/>
            <person name="Arnold D."/>
        </authorList>
    </citation>
    <scope>NUCLEOTIDE SEQUENCE</scope>
    <source>
        <strain evidence="3">H4N4</strain>
    </source>
</reference>
<dbReference type="NCBIfam" id="NF040486">
    <property type="entry name" value="SrfA_fam"/>
    <property type="match status" value="1"/>
</dbReference>
<evidence type="ECO:0000313" key="4">
    <source>
        <dbReference type="Proteomes" id="UP001061282"/>
    </source>
</evidence>
<dbReference type="InterPro" id="IPR047774">
    <property type="entry name" value="SrfA-like"/>
</dbReference>
<keyword evidence="2" id="KW-0812">Transmembrane</keyword>
<sequence length="473" mass="49931">MFLCSDRLDKYQSMGENGQAVHISALQLRETLRLRKQSAVADTLAIPQVNEQGDRIDWYAPAAGDVIPWSAATESERQAALSQLDNSHDVLRQLGAEYSQHSSPEQRLFGQLLEKALQFPDQNHVWLVGGKPVISFWGFVNARHPSRIDPLDCLRPPVPLAPAMAAAAAPVVAETLTERRVTRRGWWWTLPGWLRWLLPLLLLALLIMLLLRSCVPGLSIPGFSATLPGLPDAHLKVPTVNTGLPTATGGADSGLLLNGSGNGANLPDASLPSATLPATGELPANDETPVNGEAPAAPALPDESPAENAPPVDPAAPESAAQPPTPDAAAGQTPPDVTPGNSPPGVKAPLTIPTDALAQGNTDFLNGRWHAGAGIQDQRTGKPLSLNYQINDGKGEVQMVRGDGVTCRGAVNAAIQSGNLAINNQGEAQCSDGSVYQMPDVQCAPGAQNIADCKGRYDANTLFPISMKQEASK</sequence>
<dbReference type="AlphaFoldDB" id="A0A9J6QHG7"/>
<keyword evidence="4" id="KW-1185">Reference proteome</keyword>
<keyword evidence="2" id="KW-0472">Membrane</keyword>
<evidence type="ECO:0000313" key="3">
    <source>
        <dbReference type="EMBL" id="MCU6668762.1"/>
    </source>
</evidence>
<evidence type="ECO:0000256" key="1">
    <source>
        <dbReference type="SAM" id="MobiDB-lite"/>
    </source>
</evidence>
<comment type="caution">
    <text evidence="3">The sequence shown here is derived from an EMBL/GenBank/DDBJ whole genome shotgun (WGS) entry which is preliminary data.</text>
</comment>
<dbReference type="RefSeq" id="WP_271267428.1">
    <property type="nucleotide sequence ID" value="NZ_JAMGZJ010000072.1"/>
</dbReference>
<proteinExistence type="predicted"/>
<keyword evidence="2" id="KW-1133">Transmembrane helix</keyword>
<evidence type="ECO:0000256" key="2">
    <source>
        <dbReference type="SAM" id="Phobius"/>
    </source>
</evidence>
<name>A0A9J6QHG7_9ENTR</name>
<gene>
    <name evidence="3" type="ORF">M8013_08370</name>
</gene>
<feature type="region of interest" description="Disordered" evidence="1">
    <location>
        <begin position="266"/>
        <end position="351"/>
    </location>
</feature>
<feature type="transmembrane region" description="Helical" evidence="2">
    <location>
        <begin position="193"/>
        <end position="211"/>
    </location>
</feature>
<organism evidence="3 4">
    <name type="scientific">Silvania confinis</name>
    <dbReference type="NCBI Taxonomy" id="2926470"/>
    <lineage>
        <taxon>Bacteria</taxon>
        <taxon>Pseudomonadati</taxon>
        <taxon>Pseudomonadota</taxon>
        <taxon>Gammaproteobacteria</taxon>
        <taxon>Enterobacterales</taxon>
        <taxon>Enterobacteriaceae</taxon>
        <taxon>Silvania</taxon>
    </lineage>
</organism>
<dbReference type="EMBL" id="JAMGZJ010000072">
    <property type="protein sequence ID" value="MCU6668762.1"/>
    <property type="molecule type" value="Genomic_DNA"/>
</dbReference>